<dbReference type="SUPFAM" id="SSF53137">
    <property type="entry name" value="Translational machinery components"/>
    <property type="match status" value="1"/>
</dbReference>
<evidence type="ECO:0000313" key="2">
    <source>
        <dbReference type="EMBL" id="GGD80259.1"/>
    </source>
</evidence>
<keyword evidence="3" id="KW-1185">Reference proteome</keyword>
<evidence type="ECO:0000313" key="3">
    <source>
        <dbReference type="Proteomes" id="UP000609064"/>
    </source>
</evidence>
<proteinExistence type="predicted"/>
<reference evidence="2" key="1">
    <citation type="journal article" date="2014" name="Int. J. Syst. Evol. Microbiol.">
        <title>Complete genome sequence of Corynebacterium casei LMG S-19264T (=DSM 44701T), isolated from a smear-ripened cheese.</title>
        <authorList>
            <consortium name="US DOE Joint Genome Institute (JGI-PGF)"/>
            <person name="Walter F."/>
            <person name="Albersmeier A."/>
            <person name="Kalinowski J."/>
            <person name="Ruckert C."/>
        </authorList>
    </citation>
    <scope>NUCLEOTIDE SEQUENCE</scope>
    <source>
        <strain evidence="2">CGMCC 1.15958</strain>
    </source>
</reference>
<protein>
    <recommendedName>
        <fullName evidence="4">Translational machinery protein</fullName>
    </recommendedName>
</protein>
<comment type="caution">
    <text evidence="2">The sequence shown here is derived from an EMBL/GenBank/DDBJ whole genome shotgun (WGS) entry which is preliminary data.</text>
</comment>
<sequence>MTKTKYLGVWMDHSIAYLMNFSEMPTATTTIKSKSANDENDHSQSKGENKMHNIEQHQQAEYYKELSEVIINYEEVVLFGPTNAKVELMNILKEDHHFDHIKIEVKSADKMTDNQQLAFVKDYFSKH</sequence>
<dbReference type="InterPro" id="IPR042226">
    <property type="entry name" value="eFR1_2_sf"/>
</dbReference>
<dbReference type="EMBL" id="BMKK01000016">
    <property type="protein sequence ID" value="GGD80259.1"/>
    <property type="molecule type" value="Genomic_DNA"/>
</dbReference>
<reference evidence="2" key="2">
    <citation type="submission" date="2020-09" db="EMBL/GenBank/DDBJ databases">
        <authorList>
            <person name="Sun Q."/>
            <person name="Zhou Y."/>
        </authorList>
    </citation>
    <scope>NUCLEOTIDE SEQUENCE</scope>
    <source>
        <strain evidence="2">CGMCC 1.15958</strain>
    </source>
</reference>
<dbReference type="Proteomes" id="UP000609064">
    <property type="component" value="Unassembled WGS sequence"/>
</dbReference>
<dbReference type="Gene3D" id="3.30.420.60">
    <property type="entry name" value="eRF1 domain 2"/>
    <property type="match status" value="1"/>
</dbReference>
<dbReference type="RefSeq" id="WP_188770743.1">
    <property type="nucleotide sequence ID" value="NZ_BMKK01000016.1"/>
</dbReference>
<name>A0A917DYQ2_9BACT</name>
<feature type="compositionally biased region" description="Basic and acidic residues" evidence="1">
    <location>
        <begin position="35"/>
        <end position="55"/>
    </location>
</feature>
<dbReference type="AlphaFoldDB" id="A0A917DYQ2"/>
<feature type="region of interest" description="Disordered" evidence="1">
    <location>
        <begin position="29"/>
        <end position="58"/>
    </location>
</feature>
<gene>
    <name evidence="2" type="ORF">GCM10011514_50370</name>
</gene>
<accession>A0A917DYQ2</accession>
<evidence type="ECO:0000256" key="1">
    <source>
        <dbReference type="SAM" id="MobiDB-lite"/>
    </source>
</evidence>
<organism evidence="2 3">
    <name type="scientific">Emticicia aquatilis</name>
    <dbReference type="NCBI Taxonomy" id="1537369"/>
    <lineage>
        <taxon>Bacteria</taxon>
        <taxon>Pseudomonadati</taxon>
        <taxon>Bacteroidota</taxon>
        <taxon>Cytophagia</taxon>
        <taxon>Cytophagales</taxon>
        <taxon>Leadbetterellaceae</taxon>
        <taxon>Emticicia</taxon>
    </lineage>
</organism>
<evidence type="ECO:0008006" key="4">
    <source>
        <dbReference type="Google" id="ProtNLM"/>
    </source>
</evidence>